<dbReference type="OrthoDB" id="4035272at2759"/>
<dbReference type="InterPro" id="IPR056940">
    <property type="entry name" value="PEX18_PEX21_C"/>
</dbReference>
<gene>
    <name evidence="7" type="primary">PEX21</name>
    <name evidence="7" type="ORF">GRS66_002052</name>
</gene>
<organism evidence="7 8">
    <name type="scientific">Saccharomyces pastorianus</name>
    <name type="common">Lager yeast</name>
    <name type="synonym">Saccharomyces cerevisiae x Saccharomyces eubayanus</name>
    <dbReference type="NCBI Taxonomy" id="27292"/>
    <lineage>
        <taxon>Eukaryota</taxon>
        <taxon>Fungi</taxon>
        <taxon>Dikarya</taxon>
        <taxon>Ascomycota</taxon>
        <taxon>Saccharomycotina</taxon>
        <taxon>Saccharomycetes</taxon>
        <taxon>Saccharomycetales</taxon>
        <taxon>Saccharomycetaceae</taxon>
        <taxon>Saccharomyces</taxon>
    </lineage>
</organism>
<keyword evidence="5" id="KW-0576">Peroxisome</keyword>
<sequence length="288" mass="33060">MPSVCHTSPIEKIIQQGHRIQNDSLIPSKRTKLAHTELTAHYATEDSHVEKHFLHNGSNFDGIDNVRYQNQPSPLTFITPNNTVDSSDWVPQFSSMKIDDPLEFSSEYKRLYSNYESQQRLNSSRQHLPFKNCMIRKTSCTYPPQKTLRQQRQGNRDNPTDAFQFDAEFQVLEREIQKERYEPITRRDEKWFDQDQSELQRIATDIVKCCTPPPSSASSSSTLSSSVESKLSESKFIQLMRNISSGDVTLKKNADGNSASELFSSNNGELVGNRHIFVKDEIHKDILD</sequence>
<dbReference type="AlphaFoldDB" id="A0A6C1DS74"/>
<dbReference type="GO" id="GO:0005777">
    <property type="term" value="C:peroxisome"/>
    <property type="evidence" value="ECO:0007669"/>
    <property type="project" value="UniProtKB-SubCell"/>
</dbReference>
<dbReference type="Proteomes" id="UP000501346">
    <property type="component" value="Chromosome ScVII"/>
</dbReference>
<dbReference type="Pfam" id="PF25098">
    <property type="entry name" value="PEX18_PEX21_C"/>
    <property type="match status" value="1"/>
</dbReference>
<reference evidence="7 8" key="1">
    <citation type="journal article" date="2019" name="BMC Genomics">
        <title>Chromosome level assembly and comparative genome analysis confirm lager-brewing yeasts originated from a single hybridization.</title>
        <authorList>
            <person name="Salazar A.N."/>
            <person name="Gorter de Vries A.R."/>
            <person name="van den Broek M."/>
            <person name="Brouwers N."/>
            <person name="de la Torre Cortes P."/>
            <person name="Kuijpers N.G.A."/>
            <person name="Daran J.G."/>
            <person name="Abeel T."/>
        </authorList>
    </citation>
    <scope>NUCLEOTIDE SEQUENCE [LARGE SCALE GENOMIC DNA]</scope>
    <source>
        <strain evidence="7 8">CBS 1483</strain>
    </source>
</reference>
<accession>A0A6C1DS74</accession>
<evidence type="ECO:0000313" key="8">
    <source>
        <dbReference type="Proteomes" id="UP000501346"/>
    </source>
</evidence>
<evidence type="ECO:0000256" key="2">
    <source>
        <dbReference type="ARBA" id="ARBA00004496"/>
    </source>
</evidence>
<evidence type="ECO:0000313" key="7">
    <source>
        <dbReference type="EMBL" id="QID79759.1"/>
    </source>
</evidence>
<name>A0A6C1DS74_SACPS</name>
<feature type="domain" description="PEX18/PEX21 C-terminal" evidence="6">
    <location>
        <begin position="192"/>
        <end position="269"/>
    </location>
</feature>
<dbReference type="EMBL" id="CP048988">
    <property type="protein sequence ID" value="QID79759.1"/>
    <property type="molecule type" value="Genomic_DNA"/>
</dbReference>
<evidence type="ECO:0000256" key="5">
    <source>
        <dbReference type="ARBA" id="ARBA00023140"/>
    </source>
</evidence>
<evidence type="ECO:0000259" key="6">
    <source>
        <dbReference type="Pfam" id="PF25098"/>
    </source>
</evidence>
<evidence type="ECO:0000256" key="1">
    <source>
        <dbReference type="ARBA" id="ARBA00004275"/>
    </source>
</evidence>
<keyword evidence="4" id="KW-0832">Ubl conjugation</keyword>
<evidence type="ECO:0000256" key="4">
    <source>
        <dbReference type="ARBA" id="ARBA00022843"/>
    </source>
</evidence>
<keyword evidence="8" id="KW-1185">Reference proteome</keyword>
<protein>
    <submittedName>
        <fullName evidence="7">Peroxisomal membrane protein pex21</fullName>
    </submittedName>
</protein>
<keyword evidence="3" id="KW-0963">Cytoplasm</keyword>
<comment type="subcellular location">
    <subcellularLocation>
        <location evidence="2">Cytoplasm</location>
    </subcellularLocation>
    <subcellularLocation>
        <location evidence="1">Peroxisome</location>
    </subcellularLocation>
</comment>
<dbReference type="Gene3D" id="6.10.280.230">
    <property type="match status" value="1"/>
</dbReference>
<evidence type="ECO:0000256" key="3">
    <source>
        <dbReference type="ARBA" id="ARBA00022490"/>
    </source>
</evidence>
<proteinExistence type="predicted"/>